<keyword evidence="10" id="KW-1185">Reference proteome</keyword>
<dbReference type="Proteomes" id="UP000001317">
    <property type="component" value="Chromosome"/>
</dbReference>
<dbReference type="InterPro" id="IPR028161">
    <property type="entry name" value="Met8-like"/>
</dbReference>
<keyword evidence="3" id="KW-0560">Oxidoreductase</keyword>
<dbReference type="GO" id="GO:0004325">
    <property type="term" value="F:ferrochelatase activity"/>
    <property type="evidence" value="ECO:0007669"/>
    <property type="project" value="InterPro"/>
</dbReference>
<feature type="domain" description="Siroheme synthase central" evidence="8">
    <location>
        <begin position="119"/>
        <end position="145"/>
    </location>
</feature>
<evidence type="ECO:0000313" key="9">
    <source>
        <dbReference type="EMBL" id="ABZ76126.1"/>
    </source>
</evidence>
<evidence type="ECO:0000256" key="2">
    <source>
        <dbReference type="ARBA" id="ARBA00012400"/>
    </source>
</evidence>
<dbReference type="Gene3D" id="1.10.8.210">
    <property type="entry name" value="Sirohaem synthase, dimerisation domain"/>
    <property type="match status" value="1"/>
</dbReference>
<dbReference type="Pfam" id="PF13241">
    <property type="entry name" value="NAD_binding_7"/>
    <property type="match status" value="1"/>
</dbReference>
<dbReference type="GO" id="GO:0019354">
    <property type="term" value="P:siroheme biosynthetic process"/>
    <property type="evidence" value="ECO:0007669"/>
    <property type="project" value="UniProtKB-UniPathway"/>
</dbReference>
<dbReference type="OrthoDB" id="9815856at2"/>
<dbReference type="KEGG" id="shl:Shal_1560"/>
<dbReference type="Gene3D" id="3.40.50.720">
    <property type="entry name" value="NAD(P)-binding Rossmann-like Domain"/>
    <property type="match status" value="1"/>
</dbReference>
<dbReference type="NCBIfam" id="TIGR01470">
    <property type="entry name" value="cysG_Nterm"/>
    <property type="match status" value="1"/>
</dbReference>
<dbReference type="PANTHER" id="PTHR35330">
    <property type="entry name" value="SIROHEME BIOSYNTHESIS PROTEIN MET8"/>
    <property type="match status" value="1"/>
</dbReference>
<organism evidence="9 10">
    <name type="scientific">Shewanella halifaxensis (strain HAW-EB4)</name>
    <dbReference type="NCBI Taxonomy" id="458817"/>
    <lineage>
        <taxon>Bacteria</taxon>
        <taxon>Pseudomonadati</taxon>
        <taxon>Pseudomonadota</taxon>
        <taxon>Gammaproteobacteria</taxon>
        <taxon>Alteromonadales</taxon>
        <taxon>Shewanellaceae</taxon>
        <taxon>Shewanella</taxon>
    </lineage>
</organism>
<proteinExistence type="predicted"/>
<evidence type="ECO:0000256" key="6">
    <source>
        <dbReference type="ARBA" id="ARBA00047561"/>
    </source>
</evidence>
<dbReference type="STRING" id="458817.Shal_1560"/>
<comment type="pathway">
    <text evidence="1">Porphyrin-containing compound metabolism; siroheme biosynthesis; sirohydrochlorin from precorrin-2: step 1/1.</text>
</comment>
<evidence type="ECO:0000256" key="1">
    <source>
        <dbReference type="ARBA" id="ARBA00005010"/>
    </source>
</evidence>
<dbReference type="PANTHER" id="PTHR35330:SF1">
    <property type="entry name" value="SIROHEME BIOSYNTHESIS PROTEIN MET8"/>
    <property type="match status" value="1"/>
</dbReference>
<dbReference type="eggNOG" id="COG1648">
    <property type="taxonomic scope" value="Bacteria"/>
</dbReference>
<dbReference type="InterPro" id="IPR036291">
    <property type="entry name" value="NAD(P)-bd_dom_sf"/>
</dbReference>
<dbReference type="InterPro" id="IPR037115">
    <property type="entry name" value="Sirohaem_synt_dimer_dom_sf"/>
</dbReference>
<dbReference type="Pfam" id="PF10414">
    <property type="entry name" value="CysG_dimeriser"/>
    <property type="match status" value="1"/>
</dbReference>
<dbReference type="EC" id="1.3.1.76" evidence="2"/>
<dbReference type="RefSeq" id="WP_012276665.1">
    <property type="nucleotide sequence ID" value="NC_010334.1"/>
</dbReference>
<name>B0TNE0_SHEHH</name>
<reference evidence="9" key="1">
    <citation type="submission" date="2008-01" db="EMBL/GenBank/DDBJ databases">
        <title>Complete sequence of Shewanella halifaxensis HAW-EB4.</title>
        <authorList>
            <consortium name="US DOE Joint Genome Institute"/>
            <person name="Copeland A."/>
            <person name="Lucas S."/>
            <person name="Lapidus A."/>
            <person name="Glavina del Rio T."/>
            <person name="Dalin E."/>
            <person name="Tice H."/>
            <person name="Bruce D."/>
            <person name="Goodwin L."/>
            <person name="Pitluck S."/>
            <person name="Sims D."/>
            <person name="Brettin T."/>
            <person name="Detter J.C."/>
            <person name="Han C."/>
            <person name="Kuske C.R."/>
            <person name="Schmutz J."/>
            <person name="Larimer F."/>
            <person name="Land M."/>
            <person name="Hauser L."/>
            <person name="Kyrpides N."/>
            <person name="Kim E."/>
            <person name="Zhao J.-S."/>
            <person name="Richardson P."/>
        </authorList>
    </citation>
    <scope>NUCLEOTIDE SEQUENCE [LARGE SCALE GENOMIC DNA]</scope>
    <source>
        <strain evidence="9">HAW-EB4</strain>
    </source>
</reference>
<evidence type="ECO:0000256" key="4">
    <source>
        <dbReference type="ARBA" id="ARBA00023027"/>
    </source>
</evidence>
<evidence type="ECO:0000256" key="3">
    <source>
        <dbReference type="ARBA" id="ARBA00023002"/>
    </source>
</evidence>
<evidence type="ECO:0000259" key="7">
    <source>
        <dbReference type="Pfam" id="PF10414"/>
    </source>
</evidence>
<dbReference type="SUPFAM" id="SSF75615">
    <property type="entry name" value="Siroheme synthase middle domains-like"/>
    <property type="match status" value="1"/>
</dbReference>
<dbReference type="GO" id="GO:0043115">
    <property type="term" value="F:precorrin-2 dehydrogenase activity"/>
    <property type="evidence" value="ECO:0007669"/>
    <property type="project" value="UniProtKB-EC"/>
</dbReference>
<dbReference type="InterPro" id="IPR019478">
    <property type="entry name" value="Sirohaem_synthase_dimer_dom"/>
</dbReference>
<accession>B0TNE0</accession>
<evidence type="ECO:0000313" key="10">
    <source>
        <dbReference type="Proteomes" id="UP000001317"/>
    </source>
</evidence>
<keyword evidence="5" id="KW-0627">Porphyrin biosynthesis</keyword>
<dbReference type="Gene3D" id="3.30.160.110">
    <property type="entry name" value="Siroheme synthase, domain 2"/>
    <property type="match status" value="1"/>
</dbReference>
<comment type="catalytic activity">
    <reaction evidence="6">
        <text>precorrin-2 + NAD(+) = sirohydrochlorin + NADH + 2 H(+)</text>
        <dbReference type="Rhea" id="RHEA:15613"/>
        <dbReference type="ChEBI" id="CHEBI:15378"/>
        <dbReference type="ChEBI" id="CHEBI:57540"/>
        <dbReference type="ChEBI" id="CHEBI:57945"/>
        <dbReference type="ChEBI" id="CHEBI:58351"/>
        <dbReference type="ChEBI" id="CHEBI:58827"/>
        <dbReference type="EC" id="1.3.1.76"/>
    </reaction>
</comment>
<dbReference type="InterPro" id="IPR028281">
    <property type="entry name" value="Sirohaem_synthase_central"/>
</dbReference>
<sequence length="303" mass="34177">MQYFPLFIDTQSLKVLIVGAGDVASCKLDLLSRTDANIRVIAIDACQDVLNYAQSKRISLALRAVNESDIKDCDLVYLCTANTALNERLAEIAKTQGIWANVVDNPKFCRFITPSIVDRGRLQIAISTAGAAPVYARELRSRLESWLPLSITPLFDFIAERREEVQQRIPVFKHRRVFWEQFFNRNASRFDSETERHYQESFASKSSIGELVLIDCSTPADLLPIGAMPYLQKIEVTYSKQPVPFELNELLRRDASFSCSYNDESIGLRLAAGESCLVYGDTDEVLGLARRFPNAKYLKPGSF</sequence>
<evidence type="ECO:0000256" key="5">
    <source>
        <dbReference type="ARBA" id="ARBA00023244"/>
    </source>
</evidence>
<gene>
    <name evidence="9" type="ordered locus">Shal_1560</name>
</gene>
<dbReference type="UniPathway" id="UPA00262">
    <property type="reaction ID" value="UER00222"/>
</dbReference>
<evidence type="ECO:0000259" key="8">
    <source>
        <dbReference type="Pfam" id="PF14824"/>
    </source>
</evidence>
<dbReference type="InterPro" id="IPR006367">
    <property type="entry name" value="Sirohaem_synthase_N"/>
</dbReference>
<dbReference type="EMBL" id="CP000931">
    <property type="protein sequence ID" value="ABZ76126.1"/>
    <property type="molecule type" value="Genomic_DNA"/>
</dbReference>
<dbReference type="Pfam" id="PF14824">
    <property type="entry name" value="Sirohm_synth_M"/>
    <property type="match status" value="1"/>
</dbReference>
<dbReference type="SUPFAM" id="SSF51735">
    <property type="entry name" value="NAD(P)-binding Rossmann-fold domains"/>
    <property type="match status" value="1"/>
</dbReference>
<dbReference type="HOGENOM" id="CLU_011276_8_0_6"/>
<keyword evidence="4" id="KW-0520">NAD</keyword>
<dbReference type="AlphaFoldDB" id="B0TNE0"/>
<protein>
    <recommendedName>
        <fullName evidence="2">precorrin-2 dehydrogenase</fullName>
        <ecNumber evidence="2">1.3.1.76</ecNumber>
    </recommendedName>
</protein>
<feature type="domain" description="Sirohaem synthase dimerisation" evidence="7">
    <location>
        <begin position="152"/>
        <end position="186"/>
    </location>
</feature>